<sequence length="188" mass="20067">MLDKVTQWGSVDAVINNAGVGSRRSGIEANESPGQRWSKLRGPNLDSAYFASSYALPVMRDCGGGSIVNISSTATLHGNWGLYGGGKAVVEALTRSLAMEGAPFGIRANCVSPGWIANEKEPASSTTFSGEWEVPAGCLQPHGNPQRDCCSGWPSSLVGSILHHRSDACGRWRNWFCLRHALVGFFSP</sequence>
<dbReference type="Proteomes" id="UP001480082">
    <property type="component" value="Unassembled WGS sequence"/>
</dbReference>
<organism evidence="1 2">
    <name type="scientific">Mesorhizobium australicum</name>
    <dbReference type="NCBI Taxonomy" id="536018"/>
    <lineage>
        <taxon>Bacteria</taxon>
        <taxon>Pseudomonadati</taxon>
        <taxon>Pseudomonadota</taxon>
        <taxon>Alphaproteobacteria</taxon>
        <taxon>Hyphomicrobiales</taxon>
        <taxon>Phyllobacteriaceae</taxon>
        <taxon>Mesorhizobium</taxon>
    </lineage>
</organism>
<evidence type="ECO:0000313" key="2">
    <source>
        <dbReference type="Proteomes" id="UP001480082"/>
    </source>
</evidence>
<comment type="caution">
    <text evidence="1">The sequence shown here is derived from an EMBL/GenBank/DDBJ whole genome shotgun (WGS) entry which is preliminary data.</text>
</comment>
<gene>
    <name evidence="1" type="ORF">NKI81_31990</name>
</gene>
<accession>A0ACC6T931</accession>
<dbReference type="EMBL" id="JAMYRI010000037">
    <property type="protein sequence ID" value="MER9288444.1"/>
    <property type="molecule type" value="Genomic_DNA"/>
</dbReference>
<evidence type="ECO:0000313" key="1">
    <source>
        <dbReference type="EMBL" id="MER9288444.1"/>
    </source>
</evidence>
<reference evidence="1 2" key="1">
    <citation type="journal article" date="2024" name="Proc. Natl. Acad. Sci. U.S.A.">
        <title>The evolutionary genomics of adaptation to stress in wild rhizobium bacteria.</title>
        <authorList>
            <person name="Kehlet-Delgado H."/>
            <person name="Montoya A.P."/>
            <person name="Jensen K.T."/>
            <person name="Wendlandt C.E."/>
            <person name="Dexheimer C."/>
            <person name="Roberts M."/>
            <person name="Torres Martinez L."/>
            <person name="Friesen M.L."/>
            <person name="Griffitts J.S."/>
            <person name="Porter S.S."/>
        </authorList>
    </citation>
    <scope>NUCLEOTIDE SEQUENCE [LARGE SCALE GENOMIC DNA]</scope>
    <source>
        <strain evidence="1 2">M0468</strain>
    </source>
</reference>
<name>A0ACC6T931_9HYPH</name>
<protein>
    <submittedName>
        <fullName evidence="1">SDR family oxidoreductase</fullName>
    </submittedName>
</protein>
<proteinExistence type="predicted"/>
<keyword evidence="2" id="KW-1185">Reference proteome</keyword>